<keyword evidence="4" id="KW-0769">Symport</keyword>
<comment type="caution">
    <text evidence="9">The sequence shown here is derived from an EMBL/GenBank/DDBJ whole genome shotgun (WGS) entry which is preliminary data.</text>
</comment>
<evidence type="ECO:0000256" key="2">
    <source>
        <dbReference type="ARBA" id="ARBA00022448"/>
    </source>
</evidence>
<dbReference type="EMBL" id="JAAXKY010000159">
    <property type="protein sequence ID" value="NMH81616.1"/>
    <property type="molecule type" value="Genomic_DNA"/>
</dbReference>
<feature type="transmembrane region" description="Helical" evidence="8">
    <location>
        <begin position="182"/>
        <end position="207"/>
    </location>
</feature>
<dbReference type="InterPro" id="IPR001991">
    <property type="entry name" value="Na-dicarboxylate_symporter"/>
</dbReference>
<organism evidence="9 10">
    <name type="scientific">Pseudonocardia xinjiangensis</name>
    <dbReference type="NCBI Taxonomy" id="75289"/>
    <lineage>
        <taxon>Bacteria</taxon>
        <taxon>Bacillati</taxon>
        <taxon>Actinomycetota</taxon>
        <taxon>Actinomycetes</taxon>
        <taxon>Pseudonocardiales</taxon>
        <taxon>Pseudonocardiaceae</taxon>
        <taxon>Pseudonocardia</taxon>
    </lineage>
</organism>
<dbReference type="PANTHER" id="PTHR42865:SF1">
    <property type="entry name" value="AEROBIC C4-DICARBOXYLATE TRANSPORT PROTEIN"/>
    <property type="match status" value="1"/>
</dbReference>
<keyword evidence="3 8" id="KW-0812">Transmembrane</keyword>
<proteinExistence type="predicted"/>
<feature type="transmembrane region" description="Helical" evidence="8">
    <location>
        <begin position="300"/>
        <end position="320"/>
    </location>
</feature>
<feature type="transmembrane region" description="Helical" evidence="8">
    <location>
        <begin position="248"/>
        <end position="267"/>
    </location>
</feature>
<dbReference type="Pfam" id="PF00375">
    <property type="entry name" value="SDF"/>
    <property type="match status" value="1"/>
</dbReference>
<sequence>MRELWFQVVVGAVLGIAVGVLFPGFGAAMKPLNDWFIALVTMIVIPVVFCVVTTGIAAMDDLRKAGRIGIKAIGYFIVFSLVSMVIGLVVANVFHPGAGMNINPATLDAGHIPGVSGGGHASFTDFVSSLIPESLFGALTGDNILSALLVSILFGVALNVSGERAQILTQGIGALSEVVFRIVSWVMRLAPIGTFGALATVVSTYGAASLQQLGYLVVLFTATCVVYILVVLGTIMRACRLSLFGLMRFLRAELLVALSTCSSEAVLPQVVQKLEALGVGRPVVGITIPAGFSFNLDGSAIYLTMASLFLAQAVGIDLSWQQQLTMVGIMMLTSKGTAGIAGGAFIVLASSITAIGHVPLAALALIVGVDRLLNEGRVFINVLGNAVAAIVVGKWEKDFDVTRARAVLRMRPAPAPSSGKPLSGPHRAGKWLS</sequence>
<dbReference type="PROSITE" id="PS00714">
    <property type="entry name" value="NA_DICARBOXYL_SYMP_2"/>
    <property type="match status" value="1"/>
</dbReference>
<keyword evidence="5 8" id="KW-1133">Transmembrane helix</keyword>
<evidence type="ECO:0000256" key="3">
    <source>
        <dbReference type="ARBA" id="ARBA00022692"/>
    </source>
</evidence>
<gene>
    <name evidence="9" type="ORF">HF577_31565</name>
</gene>
<dbReference type="Proteomes" id="UP001296706">
    <property type="component" value="Unassembled WGS sequence"/>
</dbReference>
<dbReference type="PRINTS" id="PR00173">
    <property type="entry name" value="EDTRNSPORT"/>
</dbReference>
<protein>
    <submittedName>
        <fullName evidence="9">Cation:dicarboxylase symporter family transporter</fullName>
    </submittedName>
</protein>
<evidence type="ECO:0000256" key="4">
    <source>
        <dbReference type="ARBA" id="ARBA00022847"/>
    </source>
</evidence>
<evidence type="ECO:0000313" key="10">
    <source>
        <dbReference type="Proteomes" id="UP001296706"/>
    </source>
</evidence>
<dbReference type="SUPFAM" id="SSF118215">
    <property type="entry name" value="Proton glutamate symport protein"/>
    <property type="match status" value="1"/>
</dbReference>
<evidence type="ECO:0000313" key="9">
    <source>
        <dbReference type="EMBL" id="NMH81616.1"/>
    </source>
</evidence>
<feature type="transmembrane region" description="Helical" evidence="8">
    <location>
        <begin position="144"/>
        <end position="161"/>
    </location>
</feature>
<feature type="transmembrane region" description="Helical" evidence="8">
    <location>
        <begin position="72"/>
        <end position="94"/>
    </location>
</feature>
<name>A0ABX1RMJ1_9PSEU</name>
<evidence type="ECO:0000256" key="5">
    <source>
        <dbReference type="ARBA" id="ARBA00022989"/>
    </source>
</evidence>
<keyword evidence="10" id="KW-1185">Reference proteome</keyword>
<evidence type="ECO:0000256" key="6">
    <source>
        <dbReference type="ARBA" id="ARBA00023136"/>
    </source>
</evidence>
<keyword evidence="6 8" id="KW-0472">Membrane</keyword>
<feature type="transmembrane region" description="Helical" evidence="8">
    <location>
        <begin position="213"/>
        <end position="236"/>
    </location>
</feature>
<feature type="transmembrane region" description="Helical" evidence="8">
    <location>
        <begin position="340"/>
        <end position="366"/>
    </location>
</feature>
<comment type="subcellular location">
    <subcellularLocation>
        <location evidence="1">Membrane</location>
        <topology evidence="1">Multi-pass membrane protein</topology>
    </subcellularLocation>
</comment>
<dbReference type="Gene3D" id="1.10.3860.10">
    <property type="entry name" value="Sodium:dicarboxylate symporter"/>
    <property type="match status" value="1"/>
</dbReference>
<reference evidence="9 10" key="1">
    <citation type="submission" date="2020-04" db="EMBL/GenBank/DDBJ databases">
        <authorList>
            <person name="Klaysubun C."/>
            <person name="Duangmal K."/>
            <person name="Lipun K."/>
        </authorList>
    </citation>
    <scope>NUCLEOTIDE SEQUENCE [LARGE SCALE GENOMIC DNA]</scope>
    <source>
        <strain evidence="9 10">JCM 11839</strain>
    </source>
</reference>
<dbReference type="PANTHER" id="PTHR42865">
    <property type="entry name" value="PROTON/GLUTAMATE-ASPARTATE SYMPORTER"/>
    <property type="match status" value="1"/>
</dbReference>
<dbReference type="InterPro" id="IPR018107">
    <property type="entry name" value="Na-dicarboxylate_symporter_CS"/>
</dbReference>
<evidence type="ECO:0000256" key="1">
    <source>
        <dbReference type="ARBA" id="ARBA00004141"/>
    </source>
</evidence>
<evidence type="ECO:0000256" key="8">
    <source>
        <dbReference type="SAM" id="Phobius"/>
    </source>
</evidence>
<feature type="transmembrane region" description="Helical" evidence="8">
    <location>
        <begin position="5"/>
        <end position="29"/>
    </location>
</feature>
<feature type="transmembrane region" description="Helical" evidence="8">
    <location>
        <begin position="378"/>
        <end position="395"/>
    </location>
</feature>
<feature type="region of interest" description="Disordered" evidence="7">
    <location>
        <begin position="412"/>
        <end position="433"/>
    </location>
</feature>
<feature type="transmembrane region" description="Helical" evidence="8">
    <location>
        <begin position="35"/>
        <end position="60"/>
    </location>
</feature>
<accession>A0ABX1RMJ1</accession>
<dbReference type="InterPro" id="IPR036458">
    <property type="entry name" value="Na:dicarbo_symporter_sf"/>
</dbReference>
<keyword evidence="2" id="KW-0813">Transport</keyword>
<evidence type="ECO:0000256" key="7">
    <source>
        <dbReference type="SAM" id="MobiDB-lite"/>
    </source>
</evidence>